<protein>
    <recommendedName>
        <fullName evidence="3">DUF1049 domain-containing protein</fullName>
    </recommendedName>
</protein>
<keyword evidence="1" id="KW-0812">Transmembrane</keyword>
<dbReference type="EMBL" id="DSFP01000033">
    <property type="protein sequence ID" value="HEW45780.1"/>
    <property type="molecule type" value="Genomic_DNA"/>
</dbReference>
<name>A0A7C2V364_9AQUI</name>
<proteinExistence type="predicted"/>
<organism evidence="2">
    <name type="scientific">Hydrogenobacter sp</name>
    <dbReference type="NCBI Taxonomy" id="2152829"/>
    <lineage>
        <taxon>Bacteria</taxon>
        <taxon>Pseudomonadati</taxon>
        <taxon>Aquificota</taxon>
        <taxon>Aquificia</taxon>
        <taxon>Aquificales</taxon>
        <taxon>Aquificaceae</taxon>
        <taxon>Hydrogenobacter</taxon>
    </lineage>
</organism>
<keyword evidence="1" id="KW-0472">Membrane</keyword>
<keyword evidence="1" id="KW-1133">Transmembrane helix</keyword>
<accession>A0A7C2V364</accession>
<gene>
    <name evidence="2" type="ORF">ENO47_03805</name>
</gene>
<dbReference type="AlphaFoldDB" id="A0A7C2V364"/>
<evidence type="ECO:0000256" key="1">
    <source>
        <dbReference type="SAM" id="Phobius"/>
    </source>
</evidence>
<sequence length="74" mass="8257">MKMLLGFLILIVVAGLSGMLLFLNQERVAFVLTPAFRGVYYMLPEMPLGLLVVLSFFLGVLVGYIGALISRFFR</sequence>
<evidence type="ECO:0008006" key="3">
    <source>
        <dbReference type="Google" id="ProtNLM"/>
    </source>
</evidence>
<reference evidence="2" key="1">
    <citation type="journal article" date="2020" name="mSystems">
        <title>Genome- and Community-Level Interaction Insights into Carbon Utilization and Element Cycling Functions of Hydrothermarchaeota in Hydrothermal Sediment.</title>
        <authorList>
            <person name="Zhou Z."/>
            <person name="Liu Y."/>
            <person name="Xu W."/>
            <person name="Pan J."/>
            <person name="Luo Z.H."/>
            <person name="Li M."/>
        </authorList>
    </citation>
    <scope>NUCLEOTIDE SEQUENCE [LARGE SCALE GENOMIC DNA]</scope>
    <source>
        <strain evidence="2">SpSt-132</strain>
    </source>
</reference>
<evidence type="ECO:0000313" key="2">
    <source>
        <dbReference type="EMBL" id="HEW45780.1"/>
    </source>
</evidence>
<comment type="caution">
    <text evidence="2">The sequence shown here is derived from an EMBL/GenBank/DDBJ whole genome shotgun (WGS) entry which is preliminary data.</text>
</comment>
<feature type="transmembrane region" description="Helical" evidence="1">
    <location>
        <begin position="48"/>
        <end position="69"/>
    </location>
</feature>